<evidence type="ECO:0000313" key="2">
    <source>
        <dbReference type="Proteomes" id="UP001597417"/>
    </source>
</evidence>
<dbReference type="RefSeq" id="WP_378264653.1">
    <property type="nucleotide sequence ID" value="NZ_JBHUKR010000006.1"/>
</dbReference>
<accession>A0ABW5FWU2</accession>
<evidence type="ECO:0000313" key="1">
    <source>
        <dbReference type="EMBL" id="MFD2417186.1"/>
    </source>
</evidence>
<proteinExistence type="predicted"/>
<dbReference type="Proteomes" id="UP001597417">
    <property type="component" value="Unassembled WGS sequence"/>
</dbReference>
<comment type="caution">
    <text evidence="1">The sequence shown here is derived from an EMBL/GenBank/DDBJ whole genome shotgun (WGS) entry which is preliminary data.</text>
</comment>
<organism evidence="1 2">
    <name type="scientific">Amycolatopsis pigmentata</name>
    <dbReference type="NCBI Taxonomy" id="450801"/>
    <lineage>
        <taxon>Bacteria</taxon>
        <taxon>Bacillati</taxon>
        <taxon>Actinomycetota</taxon>
        <taxon>Actinomycetes</taxon>
        <taxon>Pseudonocardiales</taxon>
        <taxon>Pseudonocardiaceae</taxon>
        <taxon>Amycolatopsis</taxon>
    </lineage>
</organism>
<keyword evidence="2" id="KW-1185">Reference proteome</keyword>
<gene>
    <name evidence="1" type="ORF">ACFSXZ_12710</name>
</gene>
<reference evidence="2" key="1">
    <citation type="journal article" date="2019" name="Int. J. Syst. Evol. Microbiol.">
        <title>The Global Catalogue of Microorganisms (GCM) 10K type strain sequencing project: providing services to taxonomists for standard genome sequencing and annotation.</title>
        <authorList>
            <consortium name="The Broad Institute Genomics Platform"/>
            <consortium name="The Broad Institute Genome Sequencing Center for Infectious Disease"/>
            <person name="Wu L."/>
            <person name="Ma J."/>
        </authorList>
    </citation>
    <scope>NUCLEOTIDE SEQUENCE [LARGE SCALE GENOMIC DNA]</scope>
    <source>
        <strain evidence="2">CGMCC 4.7645</strain>
    </source>
</reference>
<dbReference type="EMBL" id="JBHUKR010000006">
    <property type="protein sequence ID" value="MFD2417186.1"/>
    <property type="molecule type" value="Genomic_DNA"/>
</dbReference>
<protein>
    <submittedName>
        <fullName evidence="1">Uncharacterized protein</fullName>
    </submittedName>
</protein>
<name>A0ABW5FWU2_9PSEU</name>
<sequence>MLRFGKRHAAQVFELHTTIAKPTSFPRMTKERTGDSCLLPTLEQEGATRIRRTMGAPIGTRFSAGEIFTFGGRKEIYRAAVPPRKCD</sequence>